<dbReference type="AlphaFoldDB" id="A0AA44CCV2"/>
<feature type="domain" description="Chromosomal replication initiator DnaA C-terminal" evidence="2">
    <location>
        <begin position="1"/>
        <end position="56"/>
    </location>
</feature>
<dbReference type="InterPro" id="IPR013159">
    <property type="entry name" value="DnaA_C"/>
</dbReference>
<dbReference type="SMART" id="SM00760">
    <property type="entry name" value="Bac_DnaA_C"/>
    <property type="match status" value="1"/>
</dbReference>
<keyword evidence="1" id="KW-0812">Transmembrane</keyword>
<accession>A0AA44CCV2</accession>
<dbReference type="GO" id="GO:0006270">
    <property type="term" value="P:DNA replication initiation"/>
    <property type="evidence" value="ECO:0007669"/>
    <property type="project" value="InterPro"/>
</dbReference>
<comment type="caution">
    <text evidence="3">The sequence shown here is derived from an EMBL/GenBank/DDBJ whole genome shotgun (WGS) entry which is preliminary data.</text>
</comment>
<keyword evidence="4" id="KW-1185">Reference proteome</keyword>
<dbReference type="Pfam" id="PF08299">
    <property type="entry name" value="Bac_DnaA_C"/>
    <property type="match status" value="1"/>
</dbReference>
<dbReference type="EMBL" id="JAANCM010000017">
    <property type="protein sequence ID" value="NHT78620.1"/>
    <property type="molecule type" value="Genomic_DNA"/>
</dbReference>
<dbReference type="GO" id="GO:0043565">
    <property type="term" value="F:sequence-specific DNA binding"/>
    <property type="evidence" value="ECO:0007669"/>
    <property type="project" value="InterPro"/>
</dbReference>
<reference evidence="3" key="1">
    <citation type="submission" date="2020-03" db="EMBL/GenBank/DDBJ databases">
        <title>Ferranicluibacter endophyticum gen. nov., sp. nov., a new genus isolated from Rubus ulmifolius Schott. stem.</title>
        <authorList>
            <person name="Roca-Couso R."/>
            <person name="Flores-Felix J.D."/>
            <person name="Igual J.M."/>
            <person name="Rivas R."/>
        </authorList>
    </citation>
    <scope>NUCLEOTIDE SEQUENCE</scope>
    <source>
        <strain evidence="3">CRRU44</strain>
    </source>
</reference>
<feature type="transmembrane region" description="Helical" evidence="1">
    <location>
        <begin position="22"/>
        <end position="43"/>
    </location>
</feature>
<dbReference type="GO" id="GO:0005524">
    <property type="term" value="F:ATP binding"/>
    <property type="evidence" value="ECO:0007669"/>
    <property type="project" value="InterPro"/>
</dbReference>
<name>A0AA44CCV2_9HYPH</name>
<evidence type="ECO:0000256" key="1">
    <source>
        <dbReference type="SAM" id="Phobius"/>
    </source>
</evidence>
<evidence type="ECO:0000313" key="4">
    <source>
        <dbReference type="Proteomes" id="UP001155840"/>
    </source>
</evidence>
<proteinExistence type="predicted"/>
<evidence type="ECO:0000313" key="3">
    <source>
        <dbReference type="EMBL" id="NHT78620.1"/>
    </source>
</evidence>
<protein>
    <recommendedName>
        <fullName evidence="2">Chromosomal replication initiator DnaA C-terminal domain-containing protein</fullName>
    </recommendedName>
</protein>
<organism evidence="3 4">
    <name type="scientific">Ferranicluibacter rubi</name>
    <dbReference type="NCBI Taxonomy" id="2715133"/>
    <lineage>
        <taxon>Bacteria</taxon>
        <taxon>Pseudomonadati</taxon>
        <taxon>Pseudomonadota</taxon>
        <taxon>Alphaproteobacteria</taxon>
        <taxon>Hyphomicrobiales</taxon>
        <taxon>Rhizobiaceae</taxon>
        <taxon>Ferranicluibacter</taxon>
    </lineage>
</organism>
<keyword evidence="1" id="KW-0472">Membrane</keyword>
<dbReference type="GO" id="GO:0006275">
    <property type="term" value="P:regulation of DNA replication"/>
    <property type="evidence" value="ECO:0007669"/>
    <property type="project" value="InterPro"/>
</dbReference>
<dbReference type="InterPro" id="IPR010921">
    <property type="entry name" value="Trp_repressor/repl_initiator"/>
</dbReference>
<dbReference type="SUPFAM" id="SSF48295">
    <property type="entry name" value="TrpR-like"/>
    <property type="match status" value="1"/>
</dbReference>
<evidence type="ECO:0000259" key="2">
    <source>
        <dbReference type="SMART" id="SM00760"/>
    </source>
</evidence>
<gene>
    <name evidence="3" type="ORF">G8E10_23250</name>
</gene>
<sequence length="89" mass="10046">MVGDRQQLRRDRRRMMTHVRQIAMYVSHVVLQVSLTDIGVAFGRDRSTVSYSCHVVEDRRDDADFDAFVSAIERVITAVFPPAGDAAHA</sequence>
<dbReference type="CDD" id="cd06571">
    <property type="entry name" value="Bac_DnaA_C"/>
    <property type="match status" value="1"/>
</dbReference>
<dbReference type="Gene3D" id="1.10.1750.10">
    <property type="match status" value="1"/>
</dbReference>
<dbReference type="Proteomes" id="UP001155840">
    <property type="component" value="Unassembled WGS sequence"/>
</dbReference>
<keyword evidence="1" id="KW-1133">Transmembrane helix</keyword>